<name>B8I706_RUMCH</name>
<dbReference type="SMART" id="SM00342">
    <property type="entry name" value="HTH_ARAC"/>
    <property type="match status" value="1"/>
</dbReference>
<gene>
    <name evidence="5" type="ordered locus">Ccel_2678</name>
</gene>
<keyword evidence="3" id="KW-0804">Transcription</keyword>
<dbReference type="GO" id="GO:0043565">
    <property type="term" value="F:sequence-specific DNA binding"/>
    <property type="evidence" value="ECO:0007669"/>
    <property type="project" value="InterPro"/>
</dbReference>
<keyword evidence="1" id="KW-0805">Transcription regulation</keyword>
<dbReference type="OrthoDB" id="9801123at2"/>
<organism evidence="5 6">
    <name type="scientific">Ruminiclostridium cellulolyticum (strain ATCC 35319 / DSM 5812 / JCM 6584 / H10)</name>
    <name type="common">Clostridium cellulolyticum</name>
    <dbReference type="NCBI Taxonomy" id="394503"/>
    <lineage>
        <taxon>Bacteria</taxon>
        <taxon>Bacillati</taxon>
        <taxon>Bacillota</taxon>
        <taxon>Clostridia</taxon>
        <taxon>Eubacteriales</taxon>
        <taxon>Oscillospiraceae</taxon>
        <taxon>Ruminiclostridium</taxon>
    </lineage>
</organism>
<dbReference type="PROSITE" id="PS01124">
    <property type="entry name" value="HTH_ARAC_FAMILY_2"/>
    <property type="match status" value="1"/>
</dbReference>
<dbReference type="SMART" id="SM00871">
    <property type="entry name" value="AraC_E_bind"/>
    <property type="match status" value="1"/>
</dbReference>
<accession>B8I706</accession>
<dbReference type="InterPro" id="IPR018060">
    <property type="entry name" value="HTH_AraC"/>
</dbReference>
<proteinExistence type="predicted"/>
<dbReference type="InterPro" id="IPR009057">
    <property type="entry name" value="Homeodomain-like_sf"/>
</dbReference>
<dbReference type="HOGENOM" id="CLU_000445_81_1_9"/>
<dbReference type="eggNOG" id="COG2207">
    <property type="taxonomic scope" value="Bacteria"/>
</dbReference>
<evidence type="ECO:0000313" key="6">
    <source>
        <dbReference type="Proteomes" id="UP000001349"/>
    </source>
</evidence>
<dbReference type="InterPro" id="IPR050959">
    <property type="entry name" value="MarA-like"/>
</dbReference>
<reference evidence="5 6" key="1">
    <citation type="submission" date="2009-01" db="EMBL/GenBank/DDBJ databases">
        <title>Complete sequence of Clostridium cellulolyticum H10.</title>
        <authorList>
            <consortium name="US DOE Joint Genome Institute"/>
            <person name="Lucas S."/>
            <person name="Copeland A."/>
            <person name="Lapidus A."/>
            <person name="Glavina del Rio T."/>
            <person name="Dalin E."/>
            <person name="Tice H."/>
            <person name="Bruce D."/>
            <person name="Goodwin L."/>
            <person name="Pitluck S."/>
            <person name="Chertkov O."/>
            <person name="Saunders E."/>
            <person name="Brettin T."/>
            <person name="Detter J.C."/>
            <person name="Han C."/>
            <person name="Larimer F."/>
            <person name="Land M."/>
            <person name="Hauser L."/>
            <person name="Kyrpides N."/>
            <person name="Ivanova N."/>
            <person name="Zhou J."/>
            <person name="Richardson P."/>
        </authorList>
    </citation>
    <scope>NUCLEOTIDE SEQUENCE [LARGE SCALE GENOMIC DNA]</scope>
    <source>
        <strain evidence="6">ATCC 35319 / DSM 5812 / JCM 6584 / H10</strain>
    </source>
</reference>
<dbReference type="Pfam" id="PF12833">
    <property type="entry name" value="HTH_18"/>
    <property type="match status" value="1"/>
</dbReference>
<dbReference type="GO" id="GO:0003700">
    <property type="term" value="F:DNA-binding transcription factor activity"/>
    <property type="evidence" value="ECO:0007669"/>
    <property type="project" value="InterPro"/>
</dbReference>
<dbReference type="InterPro" id="IPR029441">
    <property type="entry name" value="Cass2"/>
</dbReference>
<dbReference type="Pfam" id="PF14526">
    <property type="entry name" value="Cass2"/>
    <property type="match status" value="1"/>
</dbReference>
<dbReference type="EMBL" id="CP001348">
    <property type="protein sequence ID" value="ACL76998.1"/>
    <property type="molecule type" value="Genomic_DNA"/>
</dbReference>
<dbReference type="SUPFAM" id="SSF46689">
    <property type="entry name" value="Homeodomain-like"/>
    <property type="match status" value="2"/>
</dbReference>
<dbReference type="PANTHER" id="PTHR47504">
    <property type="entry name" value="RIGHT ORIGIN-BINDING PROTEIN"/>
    <property type="match status" value="1"/>
</dbReference>
<dbReference type="Gene3D" id="3.20.80.10">
    <property type="entry name" value="Regulatory factor, effector binding domain"/>
    <property type="match status" value="1"/>
</dbReference>
<keyword evidence="6" id="KW-1185">Reference proteome</keyword>
<keyword evidence="2" id="KW-0238">DNA-binding</keyword>
<dbReference type="InterPro" id="IPR011256">
    <property type="entry name" value="Reg_factor_effector_dom_sf"/>
</dbReference>
<feature type="domain" description="HTH araC/xylS-type" evidence="4">
    <location>
        <begin position="8"/>
        <end position="106"/>
    </location>
</feature>
<evidence type="ECO:0000256" key="3">
    <source>
        <dbReference type="ARBA" id="ARBA00023163"/>
    </source>
</evidence>
<evidence type="ECO:0000256" key="2">
    <source>
        <dbReference type="ARBA" id="ARBA00023125"/>
    </source>
</evidence>
<dbReference type="Proteomes" id="UP000001349">
    <property type="component" value="Chromosome"/>
</dbReference>
<evidence type="ECO:0000313" key="5">
    <source>
        <dbReference type="EMBL" id="ACL76998.1"/>
    </source>
</evidence>
<sequence>MDWLNRMNKAIDYIESNLADKISYNKAAQIACCSTYHFQRMFSSITDVPLSEYIRRRRLTLAAFELQTSDIKVIDVAFKYGYESPEAFSRAFKKLHGVMPTSARDIGISLKAFPKMTFSISIKGDTEMNYRIEQREAFNVFGVYTEISTDQEKAFDQVPLFFKRCDDDGTTDAINNLLGRFDDNYTISALYDYSETTFKYMLCNYLPKDLSIPSRFTTLVVPPSTWAIFDVPECETQSIWKRIFTEWFPTSEFEAIEGIQFEMYYGLAKHKNGFCEIWIPVKKK</sequence>
<dbReference type="KEGG" id="cce:Ccel_2678"/>
<dbReference type="PANTHER" id="PTHR47504:SF5">
    <property type="entry name" value="RIGHT ORIGIN-BINDING PROTEIN"/>
    <property type="match status" value="1"/>
</dbReference>
<evidence type="ECO:0000256" key="1">
    <source>
        <dbReference type="ARBA" id="ARBA00023015"/>
    </source>
</evidence>
<dbReference type="Gene3D" id="1.10.10.60">
    <property type="entry name" value="Homeodomain-like"/>
    <property type="match status" value="2"/>
</dbReference>
<dbReference type="STRING" id="394503.Ccel_2678"/>
<dbReference type="eggNOG" id="COG3708">
    <property type="taxonomic scope" value="Bacteria"/>
</dbReference>
<protein>
    <submittedName>
        <fullName evidence="5">Transcriptional regulator, AraC family</fullName>
    </submittedName>
</protein>
<dbReference type="InterPro" id="IPR010499">
    <property type="entry name" value="AraC_E-bd"/>
</dbReference>
<dbReference type="AlphaFoldDB" id="B8I706"/>
<dbReference type="SUPFAM" id="SSF55136">
    <property type="entry name" value="Probable bacterial effector-binding domain"/>
    <property type="match status" value="1"/>
</dbReference>
<evidence type="ECO:0000259" key="4">
    <source>
        <dbReference type="PROSITE" id="PS01124"/>
    </source>
</evidence>
<dbReference type="RefSeq" id="WP_015926080.1">
    <property type="nucleotide sequence ID" value="NC_011898.1"/>
</dbReference>
<dbReference type="InterPro" id="IPR020449">
    <property type="entry name" value="Tscrpt_reg_AraC-type_HTH"/>
</dbReference>
<dbReference type="PRINTS" id="PR00032">
    <property type="entry name" value="HTHARAC"/>
</dbReference>